<dbReference type="PANTHER" id="PTHR32332">
    <property type="entry name" value="2-NITROPROPANE DIOXYGENASE"/>
    <property type="match status" value="1"/>
</dbReference>
<dbReference type="AlphaFoldDB" id="A0A372LFF8"/>
<keyword evidence="5" id="KW-0560">Oxidoreductase</keyword>
<dbReference type="Pfam" id="PF03060">
    <property type="entry name" value="NMO"/>
    <property type="match status" value="2"/>
</dbReference>
<dbReference type="OrthoDB" id="9778912at2"/>
<evidence type="ECO:0000313" key="7">
    <source>
        <dbReference type="Proteomes" id="UP000262939"/>
    </source>
</evidence>
<proteinExistence type="predicted"/>
<keyword evidence="6" id="KW-0223">Dioxygenase</keyword>
<dbReference type="GO" id="GO:0051213">
    <property type="term" value="F:dioxygenase activity"/>
    <property type="evidence" value="ECO:0007669"/>
    <property type="project" value="UniProtKB-KW"/>
</dbReference>
<keyword evidence="4" id="KW-0288">FMN</keyword>
<protein>
    <recommendedName>
        <fullName evidence="2">Probable nitronate monooxygenase</fullName>
    </recommendedName>
</protein>
<evidence type="ECO:0000256" key="3">
    <source>
        <dbReference type="ARBA" id="ARBA00022630"/>
    </source>
</evidence>
<dbReference type="RefSeq" id="WP_117321163.1">
    <property type="nucleotide sequence ID" value="NZ_QVTD01000003.1"/>
</dbReference>
<comment type="caution">
    <text evidence="6">The sequence shown here is derived from an EMBL/GenBank/DDBJ whole genome shotgun (WGS) entry which is preliminary data.</text>
</comment>
<dbReference type="InterPro" id="IPR004136">
    <property type="entry name" value="NMO"/>
</dbReference>
<accession>A0A372LFF8</accession>
<dbReference type="Gene3D" id="3.20.20.70">
    <property type="entry name" value="Aldolase class I"/>
    <property type="match status" value="1"/>
</dbReference>
<dbReference type="SUPFAM" id="SSF51412">
    <property type="entry name" value="Inosine monophosphate dehydrogenase (IMPDH)"/>
    <property type="match status" value="1"/>
</dbReference>
<dbReference type="PANTHER" id="PTHR32332:SF20">
    <property type="entry name" value="2-NITROPROPANE DIOXYGENASE-LIKE PROTEIN"/>
    <property type="match status" value="1"/>
</dbReference>
<organism evidence="6 7">
    <name type="scientific">Peribacillus glennii</name>
    <dbReference type="NCBI Taxonomy" id="2303991"/>
    <lineage>
        <taxon>Bacteria</taxon>
        <taxon>Bacillati</taxon>
        <taxon>Bacillota</taxon>
        <taxon>Bacilli</taxon>
        <taxon>Bacillales</taxon>
        <taxon>Bacillaceae</taxon>
        <taxon>Peribacillus</taxon>
    </lineage>
</organism>
<evidence type="ECO:0000313" key="6">
    <source>
        <dbReference type="EMBL" id="RFU64987.1"/>
    </source>
</evidence>
<dbReference type="CDD" id="cd04730">
    <property type="entry name" value="NPD_like"/>
    <property type="match status" value="1"/>
</dbReference>
<keyword evidence="3" id="KW-0285">Flavoprotein</keyword>
<dbReference type="Proteomes" id="UP000262939">
    <property type="component" value="Unassembled WGS sequence"/>
</dbReference>
<reference evidence="6 7" key="1">
    <citation type="submission" date="2018-08" db="EMBL/GenBank/DDBJ databases">
        <title>Bacillus chawlae sp. nov., Bacillus glennii sp. nov., and Bacillus saganii sp. nov. Isolated from the Vehicle Assembly Building at Kennedy Space Center where the Viking Spacecraft were Assembled.</title>
        <authorList>
            <person name="Seuylemezian A."/>
            <person name="Vaishampayan P."/>
        </authorList>
    </citation>
    <scope>NUCLEOTIDE SEQUENCE [LARGE SCALE GENOMIC DNA]</scope>
    <source>
        <strain evidence="6 7">V44-8</strain>
    </source>
</reference>
<dbReference type="EMBL" id="QVTD01000003">
    <property type="protein sequence ID" value="RFU64987.1"/>
    <property type="molecule type" value="Genomic_DNA"/>
</dbReference>
<evidence type="ECO:0000256" key="2">
    <source>
        <dbReference type="ARBA" id="ARBA00013457"/>
    </source>
</evidence>
<comment type="function">
    <text evidence="1">Nitronate monooxygenase that uses molecular oxygen to catalyze the oxidative denitrification of alkyl nitronates. Acts on propionate 3-nitronate (P3N), the presumed physiological substrate. Probably functions in the detoxification of P3N, a metabolic poison produced by plants and fungi as a defense mechanism.</text>
</comment>
<dbReference type="GO" id="GO:0018580">
    <property type="term" value="F:nitronate monooxygenase activity"/>
    <property type="evidence" value="ECO:0007669"/>
    <property type="project" value="InterPro"/>
</dbReference>
<keyword evidence="7" id="KW-1185">Reference proteome</keyword>
<dbReference type="InterPro" id="IPR013785">
    <property type="entry name" value="Aldolase_TIM"/>
</dbReference>
<evidence type="ECO:0000256" key="1">
    <source>
        <dbReference type="ARBA" id="ARBA00003535"/>
    </source>
</evidence>
<gene>
    <name evidence="6" type="ORF">D0466_03485</name>
</gene>
<sequence>MIKLSNDSLDTSQNRVCALLGIELPVIEGGLAYVGNGLLAAAVSEGGGFGQIGCAGRTVDNFEREIVIASQKTNKPFGVNLPISAHSDYTPYFEIVRRHKSRIKAVSFGGGNPAPYIQLVKEIGLIVMVVISTPVQAAKAEAFGADIVICEGYEAGGHNGKAELTSFTLIPQIARAVSIPIVAAGGVCDARGFVASLVLGADGVQMGTRFVATTECEAHTNYKELLTEAKGESTTVISRHIKGPLRVYKNEYAQRVMEIERQNWDKTENVLPFIKGTKNKTAAIDGVVGSGYIAAGQVASLIDHIESASEIVRRMSIEAAEILQSFHRA</sequence>
<evidence type="ECO:0000256" key="4">
    <source>
        <dbReference type="ARBA" id="ARBA00022643"/>
    </source>
</evidence>
<evidence type="ECO:0000256" key="5">
    <source>
        <dbReference type="ARBA" id="ARBA00023002"/>
    </source>
</evidence>
<name>A0A372LFF8_9BACI</name>